<organism evidence="1 2">
    <name type="scientific">Necator americanus</name>
    <name type="common">Human hookworm</name>
    <dbReference type="NCBI Taxonomy" id="51031"/>
    <lineage>
        <taxon>Eukaryota</taxon>
        <taxon>Metazoa</taxon>
        <taxon>Ecdysozoa</taxon>
        <taxon>Nematoda</taxon>
        <taxon>Chromadorea</taxon>
        <taxon>Rhabditida</taxon>
        <taxon>Rhabditina</taxon>
        <taxon>Rhabditomorpha</taxon>
        <taxon>Strongyloidea</taxon>
        <taxon>Ancylostomatidae</taxon>
        <taxon>Bunostominae</taxon>
        <taxon>Necator</taxon>
    </lineage>
</organism>
<reference evidence="1 2" key="1">
    <citation type="submission" date="2023-08" db="EMBL/GenBank/DDBJ databases">
        <title>A Necator americanus chromosomal reference genome.</title>
        <authorList>
            <person name="Ilik V."/>
            <person name="Petrzelkova K.J."/>
            <person name="Pardy F."/>
            <person name="Fuh T."/>
            <person name="Niatou-Singa F.S."/>
            <person name="Gouil Q."/>
            <person name="Baker L."/>
            <person name="Ritchie M.E."/>
            <person name="Jex A.R."/>
            <person name="Gazzola D."/>
            <person name="Li H."/>
            <person name="Toshio Fujiwara R."/>
            <person name="Zhan B."/>
            <person name="Aroian R.V."/>
            <person name="Pafco B."/>
            <person name="Schwarz E.M."/>
        </authorList>
    </citation>
    <scope>NUCLEOTIDE SEQUENCE [LARGE SCALE GENOMIC DNA]</scope>
    <source>
        <strain evidence="1 2">Aroian</strain>
        <tissue evidence="1">Whole animal</tissue>
    </source>
</reference>
<accession>A0ABR1BPU7</accession>
<sequence>MYWSQNWTAPPTVTAEIDCTERKLLKRLIGYFSPTPSKVATENRLAFLDQIMRSPSDRIVQSSLTDSNWKRKWNTDEWFEYEQTLAEDREDWVELCLRTTDLGEDAGIRIR</sequence>
<proteinExistence type="predicted"/>
<protein>
    <recommendedName>
        <fullName evidence="3">Choline/carnitine acyltransferase domain-containing protein</fullName>
    </recommendedName>
</protein>
<name>A0ABR1BPU7_NECAM</name>
<evidence type="ECO:0000313" key="1">
    <source>
        <dbReference type="EMBL" id="KAK6727004.1"/>
    </source>
</evidence>
<comment type="caution">
    <text evidence="1">The sequence shown here is derived from an EMBL/GenBank/DDBJ whole genome shotgun (WGS) entry which is preliminary data.</text>
</comment>
<dbReference type="EMBL" id="JAVFWL010000001">
    <property type="protein sequence ID" value="KAK6727004.1"/>
    <property type="molecule type" value="Genomic_DNA"/>
</dbReference>
<keyword evidence="2" id="KW-1185">Reference proteome</keyword>
<evidence type="ECO:0008006" key="3">
    <source>
        <dbReference type="Google" id="ProtNLM"/>
    </source>
</evidence>
<dbReference type="Proteomes" id="UP001303046">
    <property type="component" value="Unassembled WGS sequence"/>
</dbReference>
<evidence type="ECO:0000313" key="2">
    <source>
        <dbReference type="Proteomes" id="UP001303046"/>
    </source>
</evidence>
<gene>
    <name evidence="1" type="primary">Necator_chrI.g1105</name>
    <name evidence="1" type="ORF">RB195_004981</name>
</gene>